<dbReference type="Proteomes" id="UP000231094">
    <property type="component" value="Unassembled WGS sequence"/>
</dbReference>
<sequence length="145" mass="16791">MKRRNIHFLLLIFLLNILAGCIRAYYTPDIVLKENGQPCISIPRSEDMLRTNRSINITSTDIYQTSTRSYLSEKYYPEKQYYVKAQECIDFNYHFQNDITYDIAFTSEEKGKGGTSWIATIRIVKDKEGNSQLLIGNEANSDDVN</sequence>
<protein>
    <recommendedName>
        <fullName evidence="1">DUF7480 domain-containing protein</fullName>
    </recommendedName>
</protein>
<dbReference type="NCBIfam" id="NF045617">
    <property type="entry name" value="mostly_LP"/>
    <property type="match status" value="1"/>
</dbReference>
<dbReference type="PROSITE" id="PS51257">
    <property type="entry name" value="PROKAR_LIPOPROTEIN"/>
    <property type="match status" value="1"/>
</dbReference>
<evidence type="ECO:0000313" key="2">
    <source>
        <dbReference type="EMBL" id="PIT62408.1"/>
    </source>
</evidence>
<dbReference type="InterPro" id="IPR055903">
    <property type="entry name" value="DUF7480"/>
</dbReference>
<dbReference type="EMBL" id="MEIV01000051">
    <property type="protein sequence ID" value="PIT62408.1"/>
    <property type="molecule type" value="Genomic_DNA"/>
</dbReference>
<comment type="caution">
    <text evidence="2">The sequence shown here is derived from an EMBL/GenBank/DDBJ whole genome shotgun (WGS) entry which is preliminary data.</text>
</comment>
<organism evidence="2 3">
    <name type="scientific">Snodgrassella alvi</name>
    <dbReference type="NCBI Taxonomy" id="1196083"/>
    <lineage>
        <taxon>Bacteria</taxon>
        <taxon>Pseudomonadati</taxon>
        <taxon>Pseudomonadota</taxon>
        <taxon>Betaproteobacteria</taxon>
        <taxon>Neisseriales</taxon>
        <taxon>Neisseriaceae</taxon>
        <taxon>Snodgrassella</taxon>
    </lineage>
</organism>
<gene>
    <name evidence="2" type="ORF">BHC47_04765</name>
</gene>
<dbReference type="AlphaFoldDB" id="A0A2N9Y441"/>
<name>A0A2N9Y441_9NEIS</name>
<dbReference type="RefSeq" id="WP_100116220.1">
    <property type="nucleotide sequence ID" value="NZ_MEIV01000051.1"/>
</dbReference>
<proteinExistence type="predicted"/>
<accession>A0A2N9Y441</accession>
<dbReference type="InterPro" id="IPR054657">
    <property type="entry name" value="T6SS_periplasmic_put"/>
</dbReference>
<evidence type="ECO:0000259" key="1">
    <source>
        <dbReference type="Pfam" id="PF24295"/>
    </source>
</evidence>
<feature type="domain" description="DUF7480" evidence="1">
    <location>
        <begin position="26"/>
        <end position="124"/>
    </location>
</feature>
<dbReference type="Pfam" id="PF24295">
    <property type="entry name" value="DUF7480"/>
    <property type="match status" value="1"/>
</dbReference>
<evidence type="ECO:0000313" key="3">
    <source>
        <dbReference type="Proteomes" id="UP000231094"/>
    </source>
</evidence>
<reference evidence="2 3" key="1">
    <citation type="journal article" date="2017" name="MBio">
        <title>Type VI secretion-mediated competition in the bee gut microbiome.</title>
        <authorList>
            <person name="Steele M.I."/>
            <person name="Kwong W.K."/>
            <person name="Powell J.E."/>
            <person name="Whiteley M."/>
            <person name="Moran N.A."/>
        </authorList>
    </citation>
    <scope>NUCLEOTIDE SEQUENCE [LARGE SCALE GENOMIC DNA]</scope>
    <source>
        <strain evidence="2 3">PEB0171</strain>
    </source>
</reference>